<reference evidence="1 2" key="2">
    <citation type="journal article" date="2010" name="Nucleic Acids Res.">
        <title>BeetleBase in 2010: revisions to provide comprehensive genomic information for Tribolium castaneum.</title>
        <authorList>
            <person name="Kim H.S."/>
            <person name="Murphy T."/>
            <person name="Xia J."/>
            <person name="Caragea D."/>
            <person name="Park Y."/>
            <person name="Beeman R.W."/>
            <person name="Lorenzen M.D."/>
            <person name="Butcher S."/>
            <person name="Manak J.R."/>
            <person name="Brown S.J."/>
        </authorList>
    </citation>
    <scope>GENOME REANNOTATION</scope>
    <source>
        <strain evidence="1 2">Georgia GA2</strain>
    </source>
</reference>
<accession>A0A139WCE6</accession>
<dbReference type="Proteomes" id="UP000007266">
    <property type="component" value="Linkage group 9"/>
</dbReference>
<keyword evidence="2" id="KW-1185">Reference proteome</keyword>
<gene>
    <name evidence="1" type="primary">AUGUSTUS-3.0.2_34269</name>
    <name evidence="1" type="ORF">TcasGA2_TC034269</name>
</gene>
<dbReference type="KEGG" id="tca:103314613"/>
<dbReference type="AlphaFoldDB" id="A0A139WCE6"/>
<evidence type="ECO:0000313" key="1">
    <source>
        <dbReference type="EMBL" id="KYB25629.1"/>
    </source>
</evidence>
<dbReference type="EMBL" id="KQ971368">
    <property type="protein sequence ID" value="KYB25629.1"/>
    <property type="molecule type" value="Genomic_DNA"/>
</dbReference>
<evidence type="ECO:0000313" key="2">
    <source>
        <dbReference type="Proteomes" id="UP000007266"/>
    </source>
</evidence>
<name>A0A139WCE6_TRICA</name>
<reference evidence="1 2" key="1">
    <citation type="journal article" date="2008" name="Nature">
        <title>The genome of the model beetle and pest Tribolium castaneum.</title>
        <authorList>
            <consortium name="Tribolium Genome Sequencing Consortium"/>
            <person name="Richards S."/>
            <person name="Gibbs R.A."/>
            <person name="Weinstock G.M."/>
            <person name="Brown S.J."/>
            <person name="Denell R."/>
            <person name="Beeman R.W."/>
            <person name="Gibbs R."/>
            <person name="Beeman R.W."/>
            <person name="Brown S.J."/>
            <person name="Bucher G."/>
            <person name="Friedrich M."/>
            <person name="Grimmelikhuijzen C.J."/>
            <person name="Klingler M."/>
            <person name="Lorenzen M."/>
            <person name="Richards S."/>
            <person name="Roth S."/>
            <person name="Schroder R."/>
            <person name="Tautz D."/>
            <person name="Zdobnov E.M."/>
            <person name="Muzny D."/>
            <person name="Gibbs R.A."/>
            <person name="Weinstock G.M."/>
            <person name="Attaway T."/>
            <person name="Bell S."/>
            <person name="Buhay C.J."/>
            <person name="Chandrabose M.N."/>
            <person name="Chavez D."/>
            <person name="Clerk-Blankenburg K.P."/>
            <person name="Cree A."/>
            <person name="Dao M."/>
            <person name="Davis C."/>
            <person name="Chacko J."/>
            <person name="Dinh H."/>
            <person name="Dugan-Rocha S."/>
            <person name="Fowler G."/>
            <person name="Garner T.T."/>
            <person name="Garnes J."/>
            <person name="Gnirke A."/>
            <person name="Hawes A."/>
            <person name="Hernandez J."/>
            <person name="Hines S."/>
            <person name="Holder M."/>
            <person name="Hume J."/>
            <person name="Jhangiani S.N."/>
            <person name="Joshi V."/>
            <person name="Khan Z.M."/>
            <person name="Jackson L."/>
            <person name="Kovar C."/>
            <person name="Kowis A."/>
            <person name="Lee S."/>
            <person name="Lewis L.R."/>
            <person name="Margolis J."/>
            <person name="Morgan M."/>
            <person name="Nazareth L.V."/>
            <person name="Nguyen N."/>
            <person name="Okwuonu G."/>
            <person name="Parker D."/>
            <person name="Richards S."/>
            <person name="Ruiz S.J."/>
            <person name="Santibanez J."/>
            <person name="Savard J."/>
            <person name="Scherer S.E."/>
            <person name="Schneider B."/>
            <person name="Sodergren E."/>
            <person name="Tautz D."/>
            <person name="Vattahil S."/>
            <person name="Villasana D."/>
            <person name="White C.S."/>
            <person name="Wright R."/>
            <person name="Park Y."/>
            <person name="Beeman R.W."/>
            <person name="Lord J."/>
            <person name="Oppert B."/>
            <person name="Lorenzen M."/>
            <person name="Brown S."/>
            <person name="Wang L."/>
            <person name="Savard J."/>
            <person name="Tautz D."/>
            <person name="Richards S."/>
            <person name="Weinstock G."/>
            <person name="Gibbs R.A."/>
            <person name="Liu Y."/>
            <person name="Worley K."/>
            <person name="Weinstock G."/>
            <person name="Elsik C.G."/>
            <person name="Reese J.T."/>
            <person name="Elhaik E."/>
            <person name="Landan G."/>
            <person name="Graur D."/>
            <person name="Arensburger P."/>
            <person name="Atkinson P."/>
            <person name="Beeman R.W."/>
            <person name="Beidler J."/>
            <person name="Brown S.J."/>
            <person name="Demuth J.P."/>
            <person name="Drury D.W."/>
            <person name="Du Y.Z."/>
            <person name="Fujiwara H."/>
            <person name="Lorenzen M."/>
            <person name="Maselli V."/>
            <person name="Osanai M."/>
            <person name="Park Y."/>
            <person name="Robertson H.M."/>
            <person name="Tu Z."/>
            <person name="Wang J.J."/>
            <person name="Wang S."/>
            <person name="Richards S."/>
            <person name="Song H."/>
            <person name="Zhang L."/>
            <person name="Sodergren E."/>
            <person name="Werner D."/>
            <person name="Stanke M."/>
            <person name="Morgenstern B."/>
            <person name="Solovyev V."/>
            <person name="Kosarev P."/>
            <person name="Brown G."/>
            <person name="Chen H.C."/>
            <person name="Ermolaeva O."/>
            <person name="Hlavina W."/>
            <person name="Kapustin Y."/>
            <person name="Kiryutin B."/>
            <person name="Kitts P."/>
            <person name="Maglott D."/>
            <person name="Pruitt K."/>
            <person name="Sapojnikov V."/>
            <person name="Souvorov A."/>
            <person name="Mackey A.J."/>
            <person name="Waterhouse R.M."/>
            <person name="Wyder S."/>
            <person name="Zdobnov E.M."/>
            <person name="Zdobnov E.M."/>
            <person name="Wyder S."/>
            <person name="Kriventseva E.V."/>
            <person name="Kadowaki T."/>
            <person name="Bork P."/>
            <person name="Aranda M."/>
            <person name="Bao R."/>
            <person name="Beermann A."/>
            <person name="Berns N."/>
            <person name="Bolognesi R."/>
            <person name="Bonneton F."/>
            <person name="Bopp D."/>
            <person name="Brown S.J."/>
            <person name="Bucher G."/>
            <person name="Butts T."/>
            <person name="Chaumot A."/>
            <person name="Denell R.E."/>
            <person name="Ferrier D.E."/>
            <person name="Friedrich M."/>
            <person name="Gordon C.M."/>
            <person name="Jindra M."/>
            <person name="Klingler M."/>
            <person name="Lan Q."/>
            <person name="Lattorff H.M."/>
            <person name="Laudet V."/>
            <person name="von Levetsow C."/>
            <person name="Liu Z."/>
            <person name="Lutz R."/>
            <person name="Lynch J.A."/>
            <person name="da Fonseca R.N."/>
            <person name="Posnien N."/>
            <person name="Reuter R."/>
            <person name="Roth S."/>
            <person name="Savard J."/>
            <person name="Schinko J.B."/>
            <person name="Schmitt C."/>
            <person name="Schoppmeier M."/>
            <person name="Schroder R."/>
            <person name="Shippy T.D."/>
            <person name="Simonnet F."/>
            <person name="Marques-Souza H."/>
            <person name="Tautz D."/>
            <person name="Tomoyasu Y."/>
            <person name="Trauner J."/>
            <person name="Van der Zee M."/>
            <person name="Vervoort M."/>
            <person name="Wittkopp N."/>
            <person name="Wimmer E.A."/>
            <person name="Yang X."/>
            <person name="Jones A.K."/>
            <person name="Sattelle D.B."/>
            <person name="Ebert P.R."/>
            <person name="Nelson D."/>
            <person name="Scott J.G."/>
            <person name="Beeman R.W."/>
            <person name="Muthukrishnan S."/>
            <person name="Kramer K.J."/>
            <person name="Arakane Y."/>
            <person name="Beeman R.W."/>
            <person name="Zhu Q."/>
            <person name="Hogenkamp D."/>
            <person name="Dixit R."/>
            <person name="Oppert B."/>
            <person name="Jiang H."/>
            <person name="Zou Z."/>
            <person name="Marshall J."/>
            <person name="Elpidina E."/>
            <person name="Vinokurov K."/>
            <person name="Oppert C."/>
            <person name="Zou Z."/>
            <person name="Evans J."/>
            <person name="Lu Z."/>
            <person name="Zhao P."/>
            <person name="Sumathipala N."/>
            <person name="Altincicek B."/>
            <person name="Vilcinskas A."/>
            <person name="Williams M."/>
            <person name="Hultmark D."/>
            <person name="Hetru C."/>
            <person name="Jiang H."/>
            <person name="Grimmelikhuijzen C.J."/>
            <person name="Hauser F."/>
            <person name="Cazzamali G."/>
            <person name="Williamson M."/>
            <person name="Park Y."/>
            <person name="Li B."/>
            <person name="Tanaka Y."/>
            <person name="Predel R."/>
            <person name="Neupert S."/>
            <person name="Schachtner J."/>
            <person name="Verleyen P."/>
            <person name="Raible F."/>
            <person name="Bork P."/>
            <person name="Friedrich M."/>
            <person name="Walden K.K."/>
            <person name="Robertson H.M."/>
            <person name="Angeli S."/>
            <person name="Foret S."/>
            <person name="Bucher G."/>
            <person name="Schuetz S."/>
            <person name="Maleszka R."/>
            <person name="Wimmer E.A."/>
            <person name="Beeman R.W."/>
            <person name="Lorenzen M."/>
            <person name="Tomoyasu Y."/>
            <person name="Miller S.C."/>
            <person name="Grossmann D."/>
            <person name="Bucher G."/>
        </authorList>
    </citation>
    <scope>NUCLEOTIDE SEQUENCE [LARGE SCALE GENOMIC DNA]</scope>
    <source>
        <strain evidence="1 2">Georgia GA2</strain>
    </source>
</reference>
<organism evidence="1 2">
    <name type="scientific">Tribolium castaneum</name>
    <name type="common">Red flour beetle</name>
    <dbReference type="NCBI Taxonomy" id="7070"/>
    <lineage>
        <taxon>Eukaryota</taxon>
        <taxon>Metazoa</taxon>
        <taxon>Ecdysozoa</taxon>
        <taxon>Arthropoda</taxon>
        <taxon>Hexapoda</taxon>
        <taxon>Insecta</taxon>
        <taxon>Pterygota</taxon>
        <taxon>Neoptera</taxon>
        <taxon>Endopterygota</taxon>
        <taxon>Coleoptera</taxon>
        <taxon>Polyphaga</taxon>
        <taxon>Cucujiformia</taxon>
        <taxon>Tenebrionidae</taxon>
        <taxon>Tenebrionidae incertae sedis</taxon>
        <taxon>Tribolium</taxon>
    </lineage>
</organism>
<dbReference type="InParanoid" id="A0A139WCE6"/>
<protein>
    <submittedName>
        <fullName evidence="1">Uncharacterized protein</fullName>
    </submittedName>
</protein>
<sequence length="113" mass="13513">MKNDLVYGIVICFLSKMQLARNLTKIIAEDFLTEGRIIADPSRVRILHVTELRRNDYVGGIHGRFQALDYGQVYELLYRWTSTFKDEVEIWFRIIGYLDSPETQEWLDEYYRI</sequence>
<dbReference type="OrthoDB" id="10307971at2759"/>
<proteinExistence type="predicted"/>